<dbReference type="InterPro" id="IPR010982">
    <property type="entry name" value="Lambda_DNA-bd_dom_sf"/>
</dbReference>
<dbReference type="InterPro" id="IPR001387">
    <property type="entry name" value="Cro/C1-type_HTH"/>
</dbReference>
<evidence type="ECO:0000313" key="4">
    <source>
        <dbReference type="Proteomes" id="UP000280307"/>
    </source>
</evidence>
<dbReference type="InterPro" id="IPR050400">
    <property type="entry name" value="Bact_Cytoskel_RodZ"/>
</dbReference>
<gene>
    <name evidence="3" type="ORF">EI684_12535</name>
</gene>
<dbReference type="Proteomes" id="UP000280307">
    <property type="component" value="Unassembled WGS sequence"/>
</dbReference>
<dbReference type="AlphaFoldDB" id="A0A426TY73"/>
<comment type="caution">
    <text evidence="3">The sequence shown here is derived from an EMBL/GenBank/DDBJ whole genome shotgun (WGS) entry which is preliminary data.</text>
</comment>
<accession>A0A426TY73</accession>
<protein>
    <submittedName>
        <fullName evidence="3">Helix-turn-helix domain-containing protein</fullName>
    </submittedName>
</protein>
<feature type="domain" description="Cytoskeleton protein RodZ-like C-terminal" evidence="2">
    <location>
        <begin position="221"/>
        <end position="285"/>
    </location>
</feature>
<keyword evidence="1" id="KW-1133">Transmembrane helix</keyword>
<organism evidence="3 4">
    <name type="scientific">Candidatus Viridilinea halotolerans</name>
    <dbReference type="NCBI Taxonomy" id="2491704"/>
    <lineage>
        <taxon>Bacteria</taxon>
        <taxon>Bacillati</taxon>
        <taxon>Chloroflexota</taxon>
        <taxon>Chloroflexia</taxon>
        <taxon>Chloroflexales</taxon>
        <taxon>Chloroflexineae</taxon>
        <taxon>Oscillochloridaceae</taxon>
        <taxon>Candidatus Viridilinea</taxon>
    </lineage>
</organism>
<reference evidence="3 4" key="1">
    <citation type="submission" date="2018-12" db="EMBL/GenBank/DDBJ databases">
        <title>Genome Sequence of Candidatus Viridilinea halotolerans isolated from saline sulfide-rich spring.</title>
        <authorList>
            <person name="Grouzdev D.S."/>
            <person name="Burganskaya E.I."/>
            <person name="Krutkina M.S."/>
            <person name="Sukhacheva M.V."/>
            <person name="Gorlenko V.M."/>
        </authorList>
    </citation>
    <scope>NUCLEOTIDE SEQUENCE [LARGE SCALE GENOMIC DNA]</scope>
    <source>
        <strain evidence="3">Chok-6</strain>
    </source>
</reference>
<sequence>MSDLGTRLREARERQGLSLTQAALDTRILQQSLVALEEGAFQRLPGDVVIRGFIRNYAQYLDLHPDEMIEIYRRERGVTDPIRIVPVTNPAVARAYVLPSFFGVFFVTIALIGMSYITLNAVGRVGDRVTPVALAAPSATIPPPTALPTTIPTITPTPRPIRAPVVAPVVPGDPLEELETPAAAGAEATTSPDPAGGVDLEFAPTPTLVAPITIELVVPNVRGSENSWVSVRVDGNVPIEFFIFAGESRTFQAQRRILVRAGNPSDVLVSVNGIQQGPLGPNPGQPVNWSWPPN</sequence>
<evidence type="ECO:0000313" key="3">
    <source>
        <dbReference type="EMBL" id="RRR70846.1"/>
    </source>
</evidence>
<dbReference type="SUPFAM" id="SSF47413">
    <property type="entry name" value="lambda repressor-like DNA-binding domains"/>
    <property type="match status" value="1"/>
</dbReference>
<dbReference type="Gene3D" id="1.10.260.40">
    <property type="entry name" value="lambda repressor-like DNA-binding domains"/>
    <property type="match status" value="1"/>
</dbReference>
<dbReference type="PANTHER" id="PTHR34475">
    <property type="match status" value="1"/>
</dbReference>
<dbReference type="Pfam" id="PF13413">
    <property type="entry name" value="HTH_25"/>
    <property type="match status" value="1"/>
</dbReference>
<evidence type="ECO:0000259" key="2">
    <source>
        <dbReference type="Pfam" id="PF13464"/>
    </source>
</evidence>
<dbReference type="GO" id="GO:0003677">
    <property type="term" value="F:DNA binding"/>
    <property type="evidence" value="ECO:0007669"/>
    <property type="project" value="InterPro"/>
</dbReference>
<dbReference type="EMBL" id="RSAS01000489">
    <property type="protein sequence ID" value="RRR70846.1"/>
    <property type="molecule type" value="Genomic_DNA"/>
</dbReference>
<name>A0A426TY73_9CHLR</name>
<evidence type="ECO:0000256" key="1">
    <source>
        <dbReference type="SAM" id="Phobius"/>
    </source>
</evidence>
<dbReference type="PANTHER" id="PTHR34475:SF1">
    <property type="entry name" value="CYTOSKELETON PROTEIN RODZ"/>
    <property type="match status" value="1"/>
</dbReference>
<proteinExistence type="predicted"/>
<dbReference type="CDD" id="cd00093">
    <property type="entry name" value="HTH_XRE"/>
    <property type="match status" value="1"/>
</dbReference>
<dbReference type="Pfam" id="PF13464">
    <property type="entry name" value="RodZ_C"/>
    <property type="match status" value="1"/>
</dbReference>
<feature type="transmembrane region" description="Helical" evidence="1">
    <location>
        <begin position="96"/>
        <end position="119"/>
    </location>
</feature>
<dbReference type="InterPro" id="IPR025194">
    <property type="entry name" value="RodZ-like_C"/>
</dbReference>
<keyword evidence="1" id="KW-0812">Transmembrane</keyword>
<keyword evidence="1" id="KW-0472">Membrane</keyword>